<feature type="region of interest" description="Disordered" evidence="2">
    <location>
        <begin position="583"/>
        <end position="618"/>
    </location>
</feature>
<feature type="compositionally biased region" description="Basic and acidic residues" evidence="2">
    <location>
        <begin position="468"/>
        <end position="477"/>
    </location>
</feature>
<dbReference type="EMBL" id="JAOTOJ010000003">
    <property type="protein sequence ID" value="KAK9402783.1"/>
    <property type="molecule type" value="Genomic_DNA"/>
</dbReference>
<keyword evidence="4" id="KW-1185">Reference proteome</keyword>
<organism evidence="3 4">
    <name type="scientific">Crotalus adamanteus</name>
    <name type="common">Eastern diamondback rattlesnake</name>
    <dbReference type="NCBI Taxonomy" id="8729"/>
    <lineage>
        <taxon>Eukaryota</taxon>
        <taxon>Metazoa</taxon>
        <taxon>Chordata</taxon>
        <taxon>Craniata</taxon>
        <taxon>Vertebrata</taxon>
        <taxon>Euteleostomi</taxon>
        <taxon>Lepidosauria</taxon>
        <taxon>Squamata</taxon>
        <taxon>Bifurcata</taxon>
        <taxon>Unidentata</taxon>
        <taxon>Episquamata</taxon>
        <taxon>Toxicofera</taxon>
        <taxon>Serpentes</taxon>
        <taxon>Colubroidea</taxon>
        <taxon>Viperidae</taxon>
        <taxon>Crotalinae</taxon>
        <taxon>Crotalus</taxon>
    </lineage>
</organism>
<evidence type="ECO:0000313" key="3">
    <source>
        <dbReference type="EMBL" id="KAK9402783.1"/>
    </source>
</evidence>
<dbReference type="Gene3D" id="1.20.58.60">
    <property type="match status" value="2"/>
</dbReference>
<dbReference type="CDD" id="cd00176">
    <property type="entry name" value="SPEC"/>
    <property type="match status" value="1"/>
</dbReference>
<feature type="region of interest" description="Disordered" evidence="2">
    <location>
        <begin position="1"/>
        <end position="42"/>
    </location>
</feature>
<name>A0AAW1BMM8_CROAD</name>
<dbReference type="InterPro" id="IPR018159">
    <property type="entry name" value="Spectrin/alpha-actinin"/>
</dbReference>
<feature type="region of interest" description="Disordered" evidence="2">
    <location>
        <begin position="448"/>
        <end position="477"/>
    </location>
</feature>
<dbReference type="AlphaFoldDB" id="A0AAW1BMM8"/>
<evidence type="ECO:0000313" key="4">
    <source>
        <dbReference type="Proteomes" id="UP001474421"/>
    </source>
</evidence>
<dbReference type="SUPFAM" id="SSF46966">
    <property type="entry name" value="Spectrin repeat"/>
    <property type="match status" value="2"/>
</dbReference>
<dbReference type="Proteomes" id="UP001474421">
    <property type="component" value="Unassembled WGS sequence"/>
</dbReference>
<gene>
    <name evidence="3" type="ORF">NXF25_007610</name>
</gene>
<keyword evidence="1" id="KW-0175">Coiled coil</keyword>
<feature type="compositionally biased region" description="Basic and acidic residues" evidence="2">
    <location>
        <begin position="14"/>
        <end position="23"/>
    </location>
</feature>
<sequence>MGNFVSRPSCLGEKSPRAEDFLKEPCSATRNNEEDRAGPPEKACLSPRALENGWNVALEGAGKNSPLPKQNNLDVKLQNCSPVQPQPEGAVAPWTSPKSLGAAWGWKPSTTREVTEVTEVTETVVTEIVEVTEYPGGDKTREASVTTTVKVLADVRGALAQVNRHRAPSFTPSAHSPGTGQEAVGQCFAHVLCPPLPIGSQTACSQDKAAALPGGMQGAGLTPEAAGKLDAWVREVEDLMGHQRPPSGEAKVVKAQLQEQKLLLRLLEERTPHLGHLCRPASIAEGEEQPRGPASLQEKWAILVREAEARHSSLQQIIPAANVFQESVDAFQDWLSLTEQKLAQLWGAHGSLAQSQEAHQQIQALRKEVQSKTAELEEALQRGQRLLQMVPGEEGQLVQGKMDSLRLRLLLVDQRSSDTLQRLEQALEASSHLDPAREDLGLALQPPEKEQHLPGSQAGEGSCPPAPADKEKLEQALRSEPAAVSKLSAGVEELSQVYLNVQAIHLALGEQKHLSAETLHHHGQVERPVEPANPLLSLCPTDVQEQLQLVLLWEVLRAEQGDEGGAKAGLVGLIRRRWGCGLPGERPSDWGSLGGKEGRERKGGGNESVGVRQPSSRG</sequence>
<evidence type="ECO:0000256" key="2">
    <source>
        <dbReference type="SAM" id="MobiDB-lite"/>
    </source>
</evidence>
<proteinExistence type="predicted"/>
<dbReference type="SMART" id="SM00150">
    <property type="entry name" value="SPEC"/>
    <property type="match status" value="2"/>
</dbReference>
<comment type="caution">
    <text evidence="3">The sequence shown here is derived from an EMBL/GenBank/DDBJ whole genome shotgun (WGS) entry which is preliminary data.</text>
</comment>
<protein>
    <submittedName>
        <fullName evidence="3">Dystonin-like</fullName>
    </submittedName>
</protein>
<accession>A0AAW1BMM8</accession>
<evidence type="ECO:0000256" key="1">
    <source>
        <dbReference type="SAM" id="Coils"/>
    </source>
</evidence>
<feature type="coiled-coil region" evidence="1">
    <location>
        <begin position="352"/>
        <end position="386"/>
    </location>
</feature>
<reference evidence="3 4" key="1">
    <citation type="journal article" date="2024" name="Proc. Natl. Acad. Sci. U.S.A.">
        <title>The genetic regulatory architecture and epigenomic basis for age-related changes in rattlesnake venom.</title>
        <authorList>
            <person name="Hogan M.P."/>
            <person name="Holding M.L."/>
            <person name="Nystrom G.S."/>
            <person name="Colston T.J."/>
            <person name="Bartlett D.A."/>
            <person name="Mason A.J."/>
            <person name="Ellsworth S.A."/>
            <person name="Rautsaw R.M."/>
            <person name="Lawrence K.C."/>
            <person name="Strickland J.L."/>
            <person name="He B."/>
            <person name="Fraser P."/>
            <person name="Margres M.J."/>
            <person name="Gilbert D.M."/>
            <person name="Gibbs H.L."/>
            <person name="Parkinson C.L."/>
            <person name="Rokyta D.R."/>
        </authorList>
    </citation>
    <scope>NUCLEOTIDE SEQUENCE [LARGE SCALE GENOMIC DNA]</scope>
    <source>
        <strain evidence="3">DRR0105</strain>
    </source>
</reference>